<name>A0AA39NNE5_9AGAR</name>
<reference evidence="1" key="1">
    <citation type="submission" date="2023-06" db="EMBL/GenBank/DDBJ databases">
        <authorList>
            <consortium name="Lawrence Berkeley National Laboratory"/>
            <person name="Ahrendt S."/>
            <person name="Sahu N."/>
            <person name="Indic B."/>
            <person name="Wong-Bajracharya J."/>
            <person name="Merenyi Z."/>
            <person name="Ke H.-M."/>
            <person name="Monk M."/>
            <person name="Kocsube S."/>
            <person name="Drula E."/>
            <person name="Lipzen A."/>
            <person name="Balint B."/>
            <person name="Henrissat B."/>
            <person name="Andreopoulos B."/>
            <person name="Martin F.M."/>
            <person name="Harder C.B."/>
            <person name="Rigling D."/>
            <person name="Ford K.L."/>
            <person name="Foster G.D."/>
            <person name="Pangilinan J."/>
            <person name="Papanicolaou A."/>
            <person name="Barry K."/>
            <person name="LaButti K."/>
            <person name="Viragh M."/>
            <person name="Koriabine M."/>
            <person name="Yan M."/>
            <person name="Riley R."/>
            <person name="Champramary S."/>
            <person name="Plett K.L."/>
            <person name="Tsai I.J."/>
            <person name="Slot J."/>
            <person name="Sipos G."/>
            <person name="Plett J."/>
            <person name="Nagy L.G."/>
            <person name="Grigoriev I.V."/>
        </authorList>
    </citation>
    <scope>NUCLEOTIDE SEQUENCE</scope>
    <source>
        <strain evidence="1">ICMP 16352</strain>
    </source>
</reference>
<protein>
    <recommendedName>
        <fullName evidence="3">Reverse transcriptase zinc-binding domain-containing protein</fullName>
    </recommendedName>
</protein>
<keyword evidence="2" id="KW-1185">Reference proteome</keyword>
<sequence>MIVDLNIDPKLQITGATLSKLTQKRAYQALRERSTQSLPRRAKTSANINLAIEGAKASFGKKTSEPALWKSLRHRDIDRSTRYFLWMTMHDAYRIGGKWLHFDPQYHERAYCSHCNNSLESMDHILLRCSSPGQREIWELTKKLLEMRGIPWHQPEMSNILTCAAPVFKSQSGHRESGKERFFRITISSSVQTIWNARCERVIQRDNAPFSNEEIINKWKKKVNRRLELDCLMTRERFGKKALSKDLVLKTWAGSILNEHQLPQDWTEADGVLVGIG</sequence>
<evidence type="ECO:0000313" key="2">
    <source>
        <dbReference type="Proteomes" id="UP001175227"/>
    </source>
</evidence>
<proteinExistence type="predicted"/>
<evidence type="ECO:0008006" key="3">
    <source>
        <dbReference type="Google" id="ProtNLM"/>
    </source>
</evidence>
<organism evidence="1 2">
    <name type="scientific">Armillaria novae-zelandiae</name>
    <dbReference type="NCBI Taxonomy" id="153914"/>
    <lineage>
        <taxon>Eukaryota</taxon>
        <taxon>Fungi</taxon>
        <taxon>Dikarya</taxon>
        <taxon>Basidiomycota</taxon>
        <taxon>Agaricomycotina</taxon>
        <taxon>Agaricomycetes</taxon>
        <taxon>Agaricomycetidae</taxon>
        <taxon>Agaricales</taxon>
        <taxon>Marasmiineae</taxon>
        <taxon>Physalacriaceae</taxon>
        <taxon>Armillaria</taxon>
    </lineage>
</organism>
<dbReference type="Proteomes" id="UP001175227">
    <property type="component" value="Unassembled WGS sequence"/>
</dbReference>
<accession>A0AA39NNE5</accession>
<gene>
    <name evidence="1" type="ORF">IW261DRAFT_1345740</name>
</gene>
<dbReference type="EMBL" id="JAUEPR010000065">
    <property type="protein sequence ID" value="KAK0468843.1"/>
    <property type="molecule type" value="Genomic_DNA"/>
</dbReference>
<dbReference type="AlphaFoldDB" id="A0AA39NNE5"/>
<comment type="caution">
    <text evidence="1">The sequence shown here is derived from an EMBL/GenBank/DDBJ whole genome shotgun (WGS) entry which is preliminary data.</text>
</comment>
<evidence type="ECO:0000313" key="1">
    <source>
        <dbReference type="EMBL" id="KAK0468843.1"/>
    </source>
</evidence>